<dbReference type="AlphaFoldDB" id="A0A418IHM1"/>
<dbReference type="InterPro" id="IPR011251">
    <property type="entry name" value="Luciferase-like_dom"/>
</dbReference>
<keyword evidence="3" id="KW-0560">Oxidoreductase</keyword>
<evidence type="ECO:0000313" key="7">
    <source>
        <dbReference type="Proteomes" id="UP000286317"/>
    </source>
</evidence>
<dbReference type="PANTHER" id="PTHR30011:SF16">
    <property type="entry name" value="C2H2 FINGER DOMAIN TRANSCRIPTION FACTOR (EUROFUNG)-RELATED"/>
    <property type="match status" value="1"/>
</dbReference>
<protein>
    <submittedName>
        <fullName evidence="6">LLM class oxidoreductase</fullName>
    </submittedName>
</protein>
<dbReference type="GO" id="GO:0004497">
    <property type="term" value="F:monooxygenase activity"/>
    <property type="evidence" value="ECO:0007669"/>
    <property type="project" value="UniProtKB-KW"/>
</dbReference>
<dbReference type="InterPro" id="IPR020020">
    <property type="entry name" value="Luciferase-type_oxidoreductase"/>
</dbReference>
<dbReference type="Proteomes" id="UP000286317">
    <property type="component" value="Unassembled WGS sequence"/>
</dbReference>
<evidence type="ECO:0000256" key="2">
    <source>
        <dbReference type="ARBA" id="ARBA00022643"/>
    </source>
</evidence>
<evidence type="ECO:0000256" key="4">
    <source>
        <dbReference type="ARBA" id="ARBA00023033"/>
    </source>
</evidence>
<comment type="caution">
    <text evidence="6">The sequence shown here is derived from an EMBL/GenBank/DDBJ whole genome shotgun (WGS) entry which is preliminary data.</text>
</comment>
<gene>
    <name evidence="6" type="ORF">BU112_03555</name>
</gene>
<evidence type="ECO:0000256" key="1">
    <source>
        <dbReference type="ARBA" id="ARBA00022630"/>
    </source>
</evidence>
<dbReference type="NCBIfam" id="TIGR03571">
    <property type="entry name" value="lucif_BA3436"/>
    <property type="match status" value="1"/>
</dbReference>
<evidence type="ECO:0000313" key="6">
    <source>
        <dbReference type="EMBL" id="RIN02168.1"/>
    </source>
</evidence>
<keyword evidence="2" id="KW-0288">FMN</keyword>
<evidence type="ECO:0000256" key="3">
    <source>
        <dbReference type="ARBA" id="ARBA00023002"/>
    </source>
</evidence>
<keyword evidence="4" id="KW-0503">Monooxygenase</keyword>
<dbReference type="PANTHER" id="PTHR30011">
    <property type="entry name" value="ALKANESULFONATE MONOOXYGENASE-RELATED"/>
    <property type="match status" value="1"/>
</dbReference>
<dbReference type="SUPFAM" id="SSF51679">
    <property type="entry name" value="Bacterial luciferase-like"/>
    <property type="match status" value="1"/>
</dbReference>
<evidence type="ECO:0000259" key="5">
    <source>
        <dbReference type="Pfam" id="PF00296"/>
    </source>
</evidence>
<dbReference type="EMBL" id="QXUF01000015">
    <property type="protein sequence ID" value="RIN02168.1"/>
    <property type="molecule type" value="Genomic_DNA"/>
</dbReference>
<sequence length="325" mass="37512">MTTIQHHHGFKRTFQKDHLTLGLTLPFDSSEDHELPFENQIELAQYAEELGFTSLFVRDSPLYSPHLGNVTTNYDPFVFLSYLSAKTSKIALGTSSIVATLRHPIHIAKAATSLDLLSNERFLLGIATGDRKFEFPAFKVKEEQLTEKFQETITAINELWQAHSPNISNSIFELYEDSGLQILPKHKHIPMFATGYSRQRMTWLKSNMDGLMFYPQPFQQQKTLLQDWHNNDTFKPFMHPLVVDLSNQPNELVKPIKGGYRLGRNTLIKILKAYEKIGTNHIMLHLKSNDRSYKSLLTEIGDYVIPHFPPHLSQEEYKNDIIRQN</sequence>
<dbReference type="GO" id="GO:0016705">
    <property type="term" value="F:oxidoreductase activity, acting on paired donors, with incorporation or reduction of molecular oxygen"/>
    <property type="evidence" value="ECO:0007669"/>
    <property type="project" value="InterPro"/>
</dbReference>
<keyword evidence="7" id="KW-1185">Reference proteome</keyword>
<reference evidence="6 7" key="1">
    <citation type="journal article" date="2016" name="Front. Microbiol.">
        <title>Comprehensive Phylogenetic Analysis of Bovine Non-aureus Staphylococci Species Based on Whole-Genome Sequencing.</title>
        <authorList>
            <person name="Naushad S."/>
            <person name="Barkema H.W."/>
            <person name="Luby C."/>
            <person name="Condas L.A."/>
            <person name="Nobrega D.B."/>
            <person name="Carson D.A."/>
            <person name="De Buck J."/>
        </authorList>
    </citation>
    <scope>NUCLEOTIDE SEQUENCE [LARGE SCALE GENOMIC DNA]</scope>
    <source>
        <strain evidence="6 7">SNUC 4554</strain>
    </source>
</reference>
<dbReference type="OrthoDB" id="7239898at2"/>
<dbReference type="Pfam" id="PF00296">
    <property type="entry name" value="Bac_luciferase"/>
    <property type="match status" value="1"/>
</dbReference>
<accession>A0A418IHM1</accession>
<dbReference type="Gene3D" id="3.20.20.30">
    <property type="entry name" value="Luciferase-like domain"/>
    <property type="match status" value="1"/>
</dbReference>
<proteinExistence type="predicted"/>
<name>A0A418IHM1_9STAP</name>
<keyword evidence="1" id="KW-0285">Flavoprotein</keyword>
<organism evidence="6 7">
    <name type="scientific">Staphylococcus shinii</name>
    <dbReference type="NCBI Taxonomy" id="2912228"/>
    <lineage>
        <taxon>Bacteria</taxon>
        <taxon>Bacillati</taxon>
        <taxon>Bacillota</taxon>
        <taxon>Bacilli</taxon>
        <taxon>Bacillales</taxon>
        <taxon>Staphylococcaceae</taxon>
        <taxon>Staphylococcus</taxon>
    </lineage>
</organism>
<dbReference type="InterPro" id="IPR051260">
    <property type="entry name" value="Diverse_substr_monoxygenases"/>
</dbReference>
<dbReference type="RefSeq" id="WP_069793161.1">
    <property type="nucleotide sequence ID" value="NZ_CP068712.1"/>
</dbReference>
<feature type="domain" description="Luciferase-like" evidence="5">
    <location>
        <begin position="33"/>
        <end position="229"/>
    </location>
</feature>
<dbReference type="InterPro" id="IPR036661">
    <property type="entry name" value="Luciferase-like_sf"/>
</dbReference>